<dbReference type="RefSeq" id="WP_250871780.1">
    <property type="nucleotide sequence ID" value="NZ_JALXFV010000001.1"/>
</dbReference>
<dbReference type="Proteomes" id="UP001597187">
    <property type="component" value="Unassembled WGS sequence"/>
</dbReference>
<protein>
    <submittedName>
        <fullName evidence="2">Uncharacterized protein</fullName>
    </submittedName>
</protein>
<organism evidence="2 3">
    <name type="scientific">Halomarina rubra</name>
    <dbReference type="NCBI Taxonomy" id="2071873"/>
    <lineage>
        <taxon>Archaea</taxon>
        <taxon>Methanobacteriati</taxon>
        <taxon>Methanobacteriota</taxon>
        <taxon>Stenosarchaea group</taxon>
        <taxon>Halobacteria</taxon>
        <taxon>Halobacteriales</taxon>
        <taxon>Natronomonadaceae</taxon>
        <taxon>Halomarina</taxon>
    </lineage>
</organism>
<dbReference type="InterPro" id="IPR055693">
    <property type="entry name" value="DUF7269"/>
</dbReference>
<evidence type="ECO:0000313" key="2">
    <source>
        <dbReference type="EMBL" id="MFD1511796.1"/>
    </source>
</evidence>
<proteinExistence type="predicted"/>
<feature type="transmembrane region" description="Helical" evidence="1">
    <location>
        <begin position="33"/>
        <end position="55"/>
    </location>
</feature>
<reference evidence="2 3" key="1">
    <citation type="journal article" date="2019" name="Int. J. Syst. Evol. Microbiol.">
        <title>The Global Catalogue of Microorganisms (GCM) 10K type strain sequencing project: providing services to taxonomists for standard genome sequencing and annotation.</title>
        <authorList>
            <consortium name="The Broad Institute Genomics Platform"/>
            <consortium name="The Broad Institute Genome Sequencing Center for Infectious Disease"/>
            <person name="Wu L."/>
            <person name="Ma J."/>
        </authorList>
    </citation>
    <scope>NUCLEOTIDE SEQUENCE [LARGE SCALE GENOMIC DNA]</scope>
    <source>
        <strain evidence="2 3">CGMCC 1.12563</strain>
    </source>
</reference>
<sequence>MTLARRLATGVGFLAVLGGLTVAAVPSLAPALPSVTALTAAVGLGALLVGGHAAYGRSRAAGSTHHELAATPTSTPPPEAALAVYLDDVTGVPGPVDEQARAAAYLDVRRLTVAALVRSEGCSPAAARRRLTTGEWTDDTVAAAFFTGASPSLRDRLREWVTGEPTFERRGTRAVAAVTRIDAAPEPAP</sequence>
<keyword evidence="3" id="KW-1185">Reference proteome</keyword>
<keyword evidence="1" id="KW-0472">Membrane</keyword>
<gene>
    <name evidence="2" type="ORF">ACFSBT_00710</name>
</gene>
<evidence type="ECO:0000256" key="1">
    <source>
        <dbReference type="SAM" id="Phobius"/>
    </source>
</evidence>
<keyword evidence="1" id="KW-1133">Transmembrane helix</keyword>
<accession>A0ABD6AQ53</accession>
<evidence type="ECO:0000313" key="3">
    <source>
        <dbReference type="Proteomes" id="UP001597187"/>
    </source>
</evidence>
<dbReference type="EMBL" id="JBHUDC010000001">
    <property type="protein sequence ID" value="MFD1511796.1"/>
    <property type="molecule type" value="Genomic_DNA"/>
</dbReference>
<dbReference type="Pfam" id="PF23933">
    <property type="entry name" value="DUF7269"/>
    <property type="match status" value="1"/>
</dbReference>
<name>A0ABD6AQ53_9EURY</name>
<keyword evidence="1" id="KW-0812">Transmembrane</keyword>
<comment type="caution">
    <text evidence="2">The sequence shown here is derived from an EMBL/GenBank/DDBJ whole genome shotgun (WGS) entry which is preliminary data.</text>
</comment>
<dbReference type="AlphaFoldDB" id="A0ABD6AQ53"/>